<dbReference type="Proteomes" id="UP001066276">
    <property type="component" value="Chromosome 6"/>
</dbReference>
<evidence type="ECO:0000313" key="3">
    <source>
        <dbReference type="Proteomes" id="UP001066276"/>
    </source>
</evidence>
<organism evidence="2 3">
    <name type="scientific">Pleurodeles waltl</name>
    <name type="common">Iberian ribbed newt</name>
    <dbReference type="NCBI Taxonomy" id="8319"/>
    <lineage>
        <taxon>Eukaryota</taxon>
        <taxon>Metazoa</taxon>
        <taxon>Chordata</taxon>
        <taxon>Craniata</taxon>
        <taxon>Vertebrata</taxon>
        <taxon>Euteleostomi</taxon>
        <taxon>Amphibia</taxon>
        <taxon>Batrachia</taxon>
        <taxon>Caudata</taxon>
        <taxon>Salamandroidea</taxon>
        <taxon>Salamandridae</taxon>
        <taxon>Pleurodelinae</taxon>
        <taxon>Pleurodeles</taxon>
    </lineage>
</organism>
<feature type="region of interest" description="Disordered" evidence="1">
    <location>
        <begin position="31"/>
        <end position="50"/>
    </location>
</feature>
<evidence type="ECO:0000256" key="1">
    <source>
        <dbReference type="SAM" id="MobiDB-lite"/>
    </source>
</evidence>
<comment type="caution">
    <text evidence="2">The sequence shown here is derived from an EMBL/GenBank/DDBJ whole genome shotgun (WGS) entry which is preliminary data.</text>
</comment>
<proteinExistence type="predicted"/>
<accession>A0AAV7QEV0</accession>
<gene>
    <name evidence="2" type="ORF">NDU88_004417</name>
</gene>
<sequence length="86" mass="9796">MSRLTPSPALPPFQRLGPVIDCARREVRFQGLPPGPDVRKLTGGSKPADKVNKAGLPWQLAFVKTRTRRERKTCQEQFLFTDLKRH</sequence>
<dbReference type="AlphaFoldDB" id="A0AAV7QEV0"/>
<dbReference type="EMBL" id="JANPWB010000010">
    <property type="protein sequence ID" value="KAJ1138026.1"/>
    <property type="molecule type" value="Genomic_DNA"/>
</dbReference>
<keyword evidence="3" id="KW-1185">Reference proteome</keyword>
<name>A0AAV7QEV0_PLEWA</name>
<evidence type="ECO:0000313" key="2">
    <source>
        <dbReference type="EMBL" id="KAJ1138026.1"/>
    </source>
</evidence>
<reference evidence="2" key="1">
    <citation type="journal article" date="2022" name="bioRxiv">
        <title>Sequencing and chromosome-scale assembly of the giantPleurodeles waltlgenome.</title>
        <authorList>
            <person name="Brown T."/>
            <person name="Elewa A."/>
            <person name="Iarovenko S."/>
            <person name="Subramanian E."/>
            <person name="Araus A.J."/>
            <person name="Petzold A."/>
            <person name="Susuki M."/>
            <person name="Suzuki K.-i.T."/>
            <person name="Hayashi T."/>
            <person name="Toyoda A."/>
            <person name="Oliveira C."/>
            <person name="Osipova E."/>
            <person name="Leigh N.D."/>
            <person name="Simon A."/>
            <person name="Yun M.H."/>
        </authorList>
    </citation>
    <scope>NUCLEOTIDE SEQUENCE</scope>
    <source>
        <strain evidence="2">20211129_DDA</strain>
        <tissue evidence="2">Liver</tissue>
    </source>
</reference>
<protein>
    <submittedName>
        <fullName evidence="2">Uncharacterized protein</fullName>
    </submittedName>
</protein>